<gene>
    <name evidence="1" type="ORF">SOIL9_47830</name>
</gene>
<dbReference type="KEGG" id="gms:SOIL9_47830"/>
<dbReference type="Gene3D" id="2.40.50.230">
    <property type="entry name" value="Gp5 N-terminal domain"/>
    <property type="match status" value="1"/>
</dbReference>
<dbReference type="InterPro" id="IPR037026">
    <property type="entry name" value="Vgr_OB-fold_dom_sf"/>
</dbReference>
<dbReference type="AlphaFoldDB" id="A0A6P2CVC5"/>
<name>A0A6P2CVC5_9BACT</name>
<evidence type="ECO:0000313" key="2">
    <source>
        <dbReference type="Proteomes" id="UP000464178"/>
    </source>
</evidence>
<protein>
    <recommendedName>
        <fullName evidence="3">Gp5/Type VI secretion system Vgr protein OB-fold domain-containing protein</fullName>
    </recommendedName>
</protein>
<sequence length="267" mass="28505">MSSIVPLLREIVRSEVVAQPWPQLGVVEAVYPHRETSDADNYACDVRLKSHQLLLPRVPIVTGHIGTAAIPNVGELVLVIFVDGDQDHPLIIGRYYNDVQRPPPNRENEVIFRLPLAEADSKTVKAAVRRVDGPSLKRELIIELLPRITVQLVDNGILLSTGKTTIHCEQPDDSSGTVTISAGRSNIVIKQDGDINMSAAGAISIRATGDLTLEGQSVKVQSRTDVGIEGQTQAALKGGLSATVDGGMAANVQATAVTIKGQTAFVV</sequence>
<reference evidence="1 2" key="1">
    <citation type="submission" date="2019-05" db="EMBL/GenBank/DDBJ databases">
        <authorList>
            <consortium name="Science for Life Laboratories"/>
        </authorList>
    </citation>
    <scope>NUCLEOTIDE SEQUENCE [LARGE SCALE GENOMIC DNA]</scope>
    <source>
        <strain evidence="1">Soil9</strain>
    </source>
</reference>
<proteinExistence type="predicted"/>
<evidence type="ECO:0000313" key="1">
    <source>
        <dbReference type="EMBL" id="VTR92931.1"/>
    </source>
</evidence>
<dbReference type="SUPFAM" id="SSF69255">
    <property type="entry name" value="gp5 N-terminal domain-like"/>
    <property type="match status" value="1"/>
</dbReference>
<accession>A0A6P2CVC5</accession>
<evidence type="ECO:0008006" key="3">
    <source>
        <dbReference type="Google" id="ProtNLM"/>
    </source>
</evidence>
<keyword evidence="2" id="KW-1185">Reference proteome</keyword>
<dbReference type="EMBL" id="LR593886">
    <property type="protein sequence ID" value="VTR92931.1"/>
    <property type="molecule type" value="Genomic_DNA"/>
</dbReference>
<organism evidence="1 2">
    <name type="scientific">Gemmata massiliana</name>
    <dbReference type="NCBI Taxonomy" id="1210884"/>
    <lineage>
        <taxon>Bacteria</taxon>
        <taxon>Pseudomonadati</taxon>
        <taxon>Planctomycetota</taxon>
        <taxon>Planctomycetia</taxon>
        <taxon>Gemmatales</taxon>
        <taxon>Gemmataceae</taxon>
        <taxon>Gemmata</taxon>
    </lineage>
</organism>
<dbReference type="Proteomes" id="UP000464178">
    <property type="component" value="Chromosome"/>
</dbReference>